<evidence type="ECO:0000313" key="7">
    <source>
        <dbReference type="EMBL" id="MBT9311031.1"/>
    </source>
</evidence>
<dbReference type="PANTHER" id="PTHR21016:SF25">
    <property type="entry name" value="TM2 DOMAIN-CONTAINING PROTEIN DDB_G0277895-RELATED"/>
    <property type="match status" value="1"/>
</dbReference>
<dbReference type="Pfam" id="PF05154">
    <property type="entry name" value="TM2"/>
    <property type="match status" value="1"/>
</dbReference>
<dbReference type="PANTHER" id="PTHR21016">
    <property type="entry name" value="BETA-AMYLOID BINDING PROTEIN-RELATED"/>
    <property type="match status" value="1"/>
</dbReference>
<protein>
    <submittedName>
        <fullName evidence="7">TM2 domain-containing protein</fullName>
    </submittedName>
</protein>
<gene>
    <name evidence="7" type="ORF">IXB28_02325</name>
</gene>
<dbReference type="Proteomes" id="UP001196661">
    <property type="component" value="Unassembled WGS sequence"/>
</dbReference>
<dbReference type="RefSeq" id="WP_215616940.1">
    <property type="nucleotide sequence ID" value="NZ_JADOER010000003.1"/>
</dbReference>
<keyword evidence="2 5" id="KW-0812">Transmembrane</keyword>
<evidence type="ECO:0000259" key="6">
    <source>
        <dbReference type="Pfam" id="PF05154"/>
    </source>
</evidence>
<comment type="subcellular location">
    <subcellularLocation>
        <location evidence="1">Membrane</location>
        <topology evidence="1">Multi-pass membrane protein</topology>
    </subcellularLocation>
</comment>
<comment type="caution">
    <text evidence="7">The sequence shown here is derived from an EMBL/GenBank/DDBJ whole genome shotgun (WGS) entry which is preliminary data.</text>
</comment>
<feature type="domain" description="TM2" evidence="6">
    <location>
        <begin position="14"/>
        <end position="60"/>
    </location>
</feature>
<dbReference type="EMBL" id="JADOER010000003">
    <property type="protein sequence ID" value="MBT9311031.1"/>
    <property type="molecule type" value="Genomic_DNA"/>
</dbReference>
<keyword evidence="4 5" id="KW-0472">Membrane</keyword>
<dbReference type="InterPro" id="IPR050932">
    <property type="entry name" value="TM2D1-3-like"/>
</dbReference>
<evidence type="ECO:0000256" key="5">
    <source>
        <dbReference type="SAM" id="Phobius"/>
    </source>
</evidence>
<name>A0ABS5XZN0_9CYAN</name>
<organism evidence="7 8">
    <name type="scientific">Leptothoe kymatousa TAU-MAC 1615</name>
    <dbReference type="NCBI Taxonomy" id="2364775"/>
    <lineage>
        <taxon>Bacteria</taxon>
        <taxon>Bacillati</taxon>
        <taxon>Cyanobacteriota</taxon>
        <taxon>Cyanophyceae</taxon>
        <taxon>Nodosilineales</taxon>
        <taxon>Cymatolegaceae</taxon>
        <taxon>Leptothoe</taxon>
        <taxon>Leptothoe kymatousa</taxon>
    </lineage>
</organism>
<accession>A0ABS5XZN0</accession>
<proteinExistence type="predicted"/>
<feature type="transmembrane region" description="Helical" evidence="5">
    <location>
        <begin position="42"/>
        <end position="63"/>
    </location>
</feature>
<keyword evidence="8" id="KW-1185">Reference proteome</keyword>
<keyword evidence="3 5" id="KW-1133">Transmembrane helix</keyword>
<feature type="transmembrane region" description="Helical" evidence="5">
    <location>
        <begin position="18"/>
        <end position="36"/>
    </location>
</feature>
<evidence type="ECO:0000256" key="3">
    <source>
        <dbReference type="ARBA" id="ARBA00022989"/>
    </source>
</evidence>
<evidence type="ECO:0000256" key="1">
    <source>
        <dbReference type="ARBA" id="ARBA00004141"/>
    </source>
</evidence>
<evidence type="ECO:0000313" key="8">
    <source>
        <dbReference type="Proteomes" id="UP001196661"/>
    </source>
</evidence>
<reference evidence="7 8" key="1">
    <citation type="journal article" date="2021" name="Mar. Drugs">
        <title>Genome Reduction and Secondary Metabolism of the Marine Sponge-Associated Cyanobacterium Leptothoe.</title>
        <authorList>
            <person name="Konstantinou D."/>
            <person name="Popin R.V."/>
            <person name="Fewer D.P."/>
            <person name="Sivonen K."/>
            <person name="Gkelis S."/>
        </authorList>
    </citation>
    <scope>NUCLEOTIDE SEQUENCE [LARGE SCALE GENOMIC DNA]</scope>
    <source>
        <strain evidence="7 8">TAU-MAC 1615</strain>
    </source>
</reference>
<sequence length="160" mass="17888">MSAIVPSKQVQDRKTASYLLWMGFLFGIGGLHRLYNGKIASGLLWLFTWGFFGIGQFVDLLLIPDMAEQRHRKLFGDKPSKFDPQPAVSAEVSQDTLMVKLLRLAKLHGGQLTVTQAVMETGESFEKIESELTTMVRSGYADVTNRPDSGVVVYEFPELM</sequence>
<dbReference type="InterPro" id="IPR007829">
    <property type="entry name" value="TM2"/>
</dbReference>
<evidence type="ECO:0000256" key="4">
    <source>
        <dbReference type="ARBA" id="ARBA00023136"/>
    </source>
</evidence>
<evidence type="ECO:0000256" key="2">
    <source>
        <dbReference type="ARBA" id="ARBA00022692"/>
    </source>
</evidence>